<comment type="caution">
    <text evidence="2">The sequence shown here is derived from an EMBL/GenBank/DDBJ whole genome shotgun (WGS) entry which is preliminary data.</text>
</comment>
<reference evidence="2 3" key="1">
    <citation type="submission" date="2018-11" db="EMBL/GenBank/DDBJ databases">
        <title>Rufibacter latericius sp. nov., isolated from water in Baiyang Lake.</title>
        <authorList>
            <person name="Yang Y."/>
        </authorList>
    </citation>
    <scope>NUCLEOTIDE SEQUENCE [LARGE SCALE GENOMIC DNA]</scope>
    <source>
        <strain evidence="2 3">MCC P1</strain>
    </source>
</reference>
<feature type="transmembrane region" description="Helical" evidence="1">
    <location>
        <begin position="271"/>
        <end position="289"/>
    </location>
</feature>
<proteinExistence type="predicted"/>
<feature type="transmembrane region" description="Helical" evidence="1">
    <location>
        <begin position="295"/>
        <end position="313"/>
    </location>
</feature>
<accession>A0A3M9N3G3</accession>
<gene>
    <name evidence="2" type="ORF">EFA69_03245</name>
</gene>
<organism evidence="2 3">
    <name type="scientific">Rufibacter immobilis</name>
    <dbReference type="NCBI Taxonomy" id="1348778"/>
    <lineage>
        <taxon>Bacteria</taxon>
        <taxon>Pseudomonadati</taxon>
        <taxon>Bacteroidota</taxon>
        <taxon>Cytophagia</taxon>
        <taxon>Cytophagales</taxon>
        <taxon>Hymenobacteraceae</taxon>
        <taxon>Rufibacter</taxon>
    </lineage>
</organism>
<evidence type="ECO:0000313" key="2">
    <source>
        <dbReference type="EMBL" id="RNI32352.1"/>
    </source>
</evidence>
<evidence type="ECO:0000256" key="1">
    <source>
        <dbReference type="SAM" id="Phobius"/>
    </source>
</evidence>
<feature type="transmembrane region" description="Helical" evidence="1">
    <location>
        <begin position="325"/>
        <end position="342"/>
    </location>
</feature>
<feature type="transmembrane region" description="Helical" evidence="1">
    <location>
        <begin position="116"/>
        <end position="134"/>
    </location>
</feature>
<protein>
    <recommendedName>
        <fullName evidence="4">Glycosyltransferase RgtA/B/C/D-like domain-containing protein</fullName>
    </recommendedName>
</protein>
<name>A0A3M9N3G3_9BACT</name>
<dbReference type="Proteomes" id="UP000271010">
    <property type="component" value="Unassembled WGS sequence"/>
</dbReference>
<evidence type="ECO:0000313" key="3">
    <source>
        <dbReference type="Proteomes" id="UP000271010"/>
    </source>
</evidence>
<sequence>MGWLTWQAQDNGFFWDNILLASKYGQWYYQTRFSTLFVPEELAGYPPLFGMYIAAGWHLCGKSLPVSHFLMLPFLLGIVWQVYLLVQRFVASRVWLMLGMLLVFLDPTLLAQSTQVAPDLALLFLYLICLNALLRHQSLPLATALVCMALLSPRSQLLLPAVYLTQLFLQWQESKTISFQIFIRNSKVYLPAAFLLCLWLGLHYWHYGWVGFSRTSDWGEYAAFVSPTGFLRNVGLIGWRLLDFGRIALWFTAAVLLWHYRKHLSSSTQQLLVLLLVPLITQSLVLVWFTNPIAHRYWLIIYVLLGILTTHLLEQMVRLRVKQAIYLVLVVSLLSGHFWLYPPKIAKGWDATLAHWPYFELRREMLAYLDQRQIKWSQVGSDFPNLAAPADTDLASDRRQLSAKDFATQPYILYSNVLNSFTDQELEALQRHWVVVHELSSGQVFMRLYAKR</sequence>
<feature type="transmembrane region" description="Helical" evidence="1">
    <location>
        <begin position="188"/>
        <end position="207"/>
    </location>
</feature>
<keyword evidence="1" id="KW-0472">Membrane</keyword>
<keyword evidence="3" id="KW-1185">Reference proteome</keyword>
<dbReference type="AlphaFoldDB" id="A0A3M9N3G3"/>
<feature type="transmembrane region" description="Helical" evidence="1">
    <location>
        <begin position="66"/>
        <end position="86"/>
    </location>
</feature>
<evidence type="ECO:0008006" key="4">
    <source>
        <dbReference type="Google" id="ProtNLM"/>
    </source>
</evidence>
<feature type="transmembrane region" description="Helical" evidence="1">
    <location>
        <begin position="93"/>
        <end position="110"/>
    </location>
</feature>
<keyword evidence="1" id="KW-0812">Transmembrane</keyword>
<dbReference type="EMBL" id="RJJE01000002">
    <property type="protein sequence ID" value="RNI32352.1"/>
    <property type="molecule type" value="Genomic_DNA"/>
</dbReference>
<keyword evidence="1" id="KW-1133">Transmembrane helix</keyword>
<feature type="transmembrane region" description="Helical" evidence="1">
    <location>
        <begin position="237"/>
        <end position="259"/>
    </location>
</feature>